<dbReference type="NCBIfam" id="TIGR03570">
    <property type="entry name" value="NeuD_NnaD"/>
    <property type="match status" value="1"/>
</dbReference>
<dbReference type="PROSITE" id="PS00101">
    <property type="entry name" value="HEXAPEP_TRANSFERASES"/>
    <property type="match status" value="1"/>
</dbReference>
<dbReference type="Proteomes" id="UP001225644">
    <property type="component" value="Unassembled WGS sequence"/>
</dbReference>
<dbReference type="InterPro" id="IPR050179">
    <property type="entry name" value="Trans_hexapeptide_repeat"/>
</dbReference>
<reference evidence="4 5" key="1">
    <citation type="submission" date="2023-07" db="EMBL/GenBank/DDBJ databases">
        <title>Genomic Encyclopedia of Type Strains, Phase IV (KMG-IV): sequencing the most valuable type-strain genomes for metagenomic binning, comparative biology and taxonomic classification.</title>
        <authorList>
            <person name="Goeker M."/>
        </authorList>
    </citation>
    <scope>NUCLEOTIDE SEQUENCE [LARGE SCALE GENOMIC DNA]</scope>
    <source>
        <strain evidence="4 5">DSM 12396</strain>
    </source>
</reference>
<dbReference type="Gene3D" id="2.160.10.10">
    <property type="entry name" value="Hexapeptide repeat proteins"/>
    <property type="match status" value="1"/>
</dbReference>
<accession>A0ABU0AZI2</accession>
<dbReference type="Pfam" id="PF17836">
    <property type="entry name" value="PglD_N"/>
    <property type="match status" value="1"/>
</dbReference>
<evidence type="ECO:0000313" key="5">
    <source>
        <dbReference type="Proteomes" id="UP001225644"/>
    </source>
</evidence>
<dbReference type="InterPro" id="IPR011004">
    <property type="entry name" value="Trimer_LpxA-like_sf"/>
</dbReference>
<dbReference type="EMBL" id="JAUSUX010000006">
    <property type="protein sequence ID" value="MDQ0285886.1"/>
    <property type="molecule type" value="Genomic_DNA"/>
</dbReference>
<comment type="caution">
    <text evidence="4">The sequence shown here is derived from an EMBL/GenBank/DDBJ whole genome shotgun (WGS) entry which is preliminary data.</text>
</comment>
<sequence length="224" mass="24156">MRVIFLKKLVIIGAGGFAREVAWLVEDINAVKKEWELLGFIDENPVNHGKALNGYPVLGDFGFFVNRQFDEPVYTVCAVGSPYAKINLVKKAAECGLQFTNLIHPSVKMSRYVELGTGNIICAGNIITVNVSLSNHIIVNLNCTIGHDVIIQDYVTILPGANISGNVKIKNGCDIGTNVSIIQGINIGEWSIIGAGAVVVRDVPPYCTAVGVPAKPIKFHKIEA</sequence>
<keyword evidence="1" id="KW-0808">Transferase</keyword>
<dbReference type="CDD" id="cd03360">
    <property type="entry name" value="LbH_AT_putative"/>
    <property type="match status" value="1"/>
</dbReference>
<proteinExistence type="predicted"/>
<evidence type="ECO:0000256" key="1">
    <source>
        <dbReference type="ARBA" id="ARBA00022679"/>
    </source>
</evidence>
<dbReference type="InterPro" id="IPR041561">
    <property type="entry name" value="PglD_N"/>
</dbReference>
<name>A0ABU0AZI2_9FIRM</name>
<dbReference type="PANTHER" id="PTHR43300">
    <property type="entry name" value="ACETYLTRANSFERASE"/>
    <property type="match status" value="1"/>
</dbReference>
<dbReference type="SUPFAM" id="SSF51161">
    <property type="entry name" value="Trimeric LpxA-like enzymes"/>
    <property type="match status" value="1"/>
</dbReference>
<evidence type="ECO:0000259" key="3">
    <source>
        <dbReference type="Pfam" id="PF17836"/>
    </source>
</evidence>
<feature type="domain" description="PglD N-terminal" evidence="3">
    <location>
        <begin position="8"/>
        <end position="91"/>
    </location>
</feature>
<evidence type="ECO:0000313" key="4">
    <source>
        <dbReference type="EMBL" id="MDQ0285886.1"/>
    </source>
</evidence>
<evidence type="ECO:0000256" key="2">
    <source>
        <dbReference type="ARBA" id="ARBA00022737"/>
    </source>
</evidence>
<keyword evidence="5" id="KW-1185">Reference proteome</keyword>
<protein>
    <submittedName>
        <fullName evidence="4">Sugar O-acyltransferase (Sialic acid O-acetyltransferase NeuD family)</fullName>
    </submittedName>
</protein>
<keyword evidence="2" id="KW-0677">Repeat</keyword>
<gene>
    <name evidence="4" type="ORF">J2Z49_000991</name>
</gene>
<dbReference type="InterPro" id="IPR020019">
    <property type="entry name" value="AcTrfase_PglD-like"/>
</dbReference>
<dbReference type="PANTHER" id="PTHR43300:SF7">
    <property type="entry name" value="UDP-N-ACETYLBACILLOSAMINE N-ACETYLTRANSFERASE"/>
    <property type="match status" value="1"/>
</dbReference>
<dbReference type="Gene3D" id="3.40.50.20">
    <property type="match status" value="1"/>
</dbReference>
<dbReference type="InterPro" id="IPR018357">
    <property type="entry name" value="Hexapep_transf_CS"/>
</dbReference>
<organism evidence="4 5">
    <name type="scientific">Desulfofundulus luciae</name>
    <dbReference type="NCBI Taxonomy" id="74702"/>
    <lineage>
        <taxon>Bacteria</taxon>
        <taxon>Bacillati</taxon>
        <taxon>Bacillota</taxon>
        <taxon>Clostridia</taxon>
        <taxon>Eubacteriales</taxon>
        <taxon>Peptococcaceae</taxon>
        <taxon>Desulfofundulus</taxon>
    </lineage>
</organism>